<feature type="region of interest" description="Disordered" evidence="1">
    <location>
        <begin position="949"/>
        <end position="979"/>
    </location>
</feature>
<dbReference type="PANTHER" id="PTHR31630:SF6">
    <property type="entry name" value="PHYTANOYL-COA DIOXYGENASE-RELATED"/>
    <property type="match status" value="1"/>
</dbReference>
<proteinExistence type="predicted"/>
<keyword evidence="2" id="KW-0472">Membrane</keyword>
<name>A0A812JPK7_9DINO</name>
<dbReference type="InterPro" id="IPR008775">
    <property type="entry name" value="Phytyl_CoA_dOase-like"/>
</dbReference>
<feature type="compositionally biased region" description="Basic and acidic residues" evidence="1">
    <location>
        <begin position="949"/>
        <end position="965"/>
    </location>
</feature>
<feature type="transmembrane region" description="Helical" evidence="2">
    <location>
        <begin position="609"/>
        <end position="630"/>
    </location>
</feature>
<feature type="transmembrane region" description="Helical" evidence="2">
    <location>
        <begin position="888"/>
        <end position="909"/>
    </location>
</feature>
<reference evidence="3" key="1">
    <citation type="submission" date="2021-02" db="EMBL/GenBank/DDBJ databases">
        <authorList>
            <person name="Dougan E. K."/>
            <person name="Rhodes N."/>
            <person name="Thang M."/>
            <person name="Chan C."/>
        </authorList>
    </citation>
    <scope>NUCLEOTIDE SEQUENCE</scope>
</reference>
<feature type="transmembrane region" description="Helical" evidence="2">
    <location>
        <begin position="856"/>
        <end position="876"/>
    </location>
</feature>
<comment type="caution">
    <text evidence="3">The sequence shown here is derived from an EMBL/GenBank/DDBJ whole genome shotgun (WGS) entry which is preliminary data.</text>
</comment>
<keyword evidence="4" id="KW-1185">Reference proteome</keyword>
<feature type="transmembrane region" description="Helical" evidence="2">
    <location>
        <begin position="814"/>
        <end position="836"/>
    </location>
</feature>
<evidence type="ECO:0000313" key="3">
    <source>
        <dbReference type="EMBL" id="CAE7208150.1"/>
    </source>
</evidence>
<accession>A0A812JPK7</accession>
<dbReference type="SUPFAM" id="SSF51197">
    <property type="entry name" value="Clavaminate synthase-like"/>
    <property type="match status" value="1"/>
</dbReference>
<dbReference type="Pfam" id="PF05721">
    <property type="entry name" value="PhyH"/>
    <property type="match status" value="1"/>
</dbReference>
<feature type="transmembrane region" description="Helical" evidence="2">
    <location>
        <begin position="495"/>
        <end position="515"/>
    </location>
</feature>
<feature type="compositionally biased region" description="Basic and acidic residues" evidence="1">
    <location>
        <begin position="1020"/>
        <end position="1029"/>
    </location>
</feature>
<dbReference type="PANTHER" id="PTHR31630">
    <property type="entry name" value="PHYTANOYL-COA DIOXYGENASE-RELATED-RELATED"/>
    <property type="match status" value="1"/>
</dbReference>
<feature type="transmembrane region" description="Helical" evidence="2">
    <location>
        <begin position="527"/>
        <end position="549"/>
    </location>
</feature>
<dbReference type="Gene3D" id="2.60.120.620">
    <property type="entry name" value="q2cbj1_9rhob like domain"/>
    <property type="match status" value="1"/>
</dbReference>
<keyword evidence="2" id="KW-1133">Transmembrane helix</keyword>
<feature type="transmembrane region" description="Helical" evidence="2">
    <location>
        <begin position="577"/>
        <end position="597"/>
    </location>
</feature>
<feature type="region of interest" description="Disordered" evidence="1">
    <location>
        <begin position="19"/>
        <end position="57"/>
    </location>
</feature>
<feature type="region of interest" description="Disordered" evidence="1">
    <location>
        <begin position="1020"/>
        <end position="1049"/>
    </location>
</feature>
<sequence length="1073" mass="117601">MVGPSYANWVEVPVIDLSDDEEVQETSPPAKRRCLFSPSTSGIPRQEPEGPRHALGKPQSALRCLGTAIFPEANADFLRHLEDQGFAVLQGILGSTGSCQAFLHEFWTAMKAVAPSIDPTQQSTWNFPKGFRGIVTSYGLPQADFAWSIRAHPRVHTAFARIFGTTDLVVSLDAIIAEARPAKTKLQPWLHKDQHPSHAGLSIQAVYTHFGSASGESGTCVVPGSHRVTYDWERSARSDHVRAPEDTFQSQVLKPDVPPDSMIFFNSRLVHASQSGAQAPSQRPARLGVCVAYAPRARRSEATRRKKEKAYLEGKCSSHWPCDRFSLKPPLKQYQLLKGATSLPPPPASSEKMQCTRAKSSLPNEVARSCLMELVDLQPWASSQAGPAWPNRLLESIFVALMPAYAIVLAVLQLAHAAEFKAVHVSADGNPEALPIRGHSAGYVRREHRSQDPSLAQLVPQPVIKAVEDATQAVSHAKPDSGIGIWKAEEKQASIAMSLSLLASLSFVLTVFYMWNTPALQVATRKVLVSSISLFSVVLLFMVAELRYASLTPILDLWHVCARRKVMKKLWSSESRILSDVFSFLRFLILYLLPSVLRKRLEKHMGTDRMRAFQIAGVHLIGFAGADAFSDFLKIEVFSASPYGYFLGVGCMTVLLGLMSWVSAKLRKEPQTAEARGLHAKLAHGLTGDPRSLHARATQVSMVPKVDWRDLSLGSLGSGSVSGIPQVLETMEVEIAGFVVGFLASMWVRFTVTGAVPGARFRHGESLQISGEDVSWLFCFCLAAFFFAAVLVTRPKTESSGTRMQYFLQRSRRTLSESLLMSFAWLVFFLCQWFLWHITADGADGSHHTAKLTASNALALLASALVFLPMVFAKLLGKADWILSNSEAFVKVAALVLGFSWETAVYMVVQGASESTEGEATKKLLGIATILLILLFILPGWYMHMLPEPKPEQEKDPVAKEKADVWKPGQGGGGGVSRGAAGESLQYGAVGEEAARRGVPTRKGRHFGCSKEEEKVETALEHPALELRLSRSTRKARRRPSPSRHSSQSLCGARIKLLIEISKAIEAEAATEV</sequence>
<feature type="transmembrane region" description="Helical" evidence="2">
    <location>
        <begin position="774"/>
        <end position="793"/>
    </location>
</feature>
<organism evidence="3 4">
    <name type="scientific">Symbiodinium necroappetens</name>
    <dbReference type="NCBI Taxonomy" id="1628268"/>
    <lineage>
        <taxon>Eukaryota</taxon>
        <taxon>Sar</taxon>
        <taxon>Alveolata</taxon>
        <taxon>Dinophyceae</taxon>
        <taxon>Suessiales</taxon>
        <taxon>Symbiodiniaceae</taxon>
        <taxon>Symbiodinium</taxon>
    </lineage>
</organism>
<feature type="transmembrane region" description="Helical" evidence="2">
    <location>
        <begin position="642"/>
        <end position="662"/>
    </location>
</feature>
<dbReference type="Proteomes" id="UP000601435">
    <property type="component" value="Unassembled WGS sequence"/>
</dbReference>
<evidence type="ECO:0000256" key="2">
    <source>
        <dbReference type="SAM" id="Phobius"/>
    </source>
</evidence>
<feature type="transmembrane region" description="Helical" evidence="2">
    <location>
        <begin position="735"/>
        <end position="754"/>
    </location>
</feature>
<feature type="compositionally biased region" description="Basic residues" evidence="1">
    <location>
        <begin position="1031"/>
        <end position="1042"/>
    </location>
</feature>
<dbReference type="AlphaFoldDB" id="A0A812JPK7"/>
<protein>
    <submittedName>
        <fullName evidence="3">Uncharacterized protein</fullName>
    </submittedName>
</protein>
<dbReference type="EMBL" id="CAJNJA010006276">
    <property type="protein sequence ID" value="CAE7208150.1"/>
    <property type="molecule type" value="Genomic_DNA"/>
</dbReference>
<evidence type="ECO:0000256" key="1">
    <source>
        <dbReference type="SAM" id="MobiDB-lite"/>
    </source>
</evidence>
<keyword evidence="2" id="KW-0812">Transmembrane</keyword>
<evidence type="ECO:0000313" key="4">
    <source>
        <dbReference type="Proteomes" id="UP000601435"/>
    </source>
</evidence>
<feature type="transmembrane region" description="Helical" evidence="2">
    <location>
        <begin position="924"/>
        <end position="943"/>
    </location>
</feature>
<gene>
    <name evidence="3" type="ORF">SNEC2469_LOCUS1921</name>
</gene>
<dbReference type="OrthoDB" id="423671at2759"/>